<dbReference type="RefSeq" id="WP_133577322.1">
    <property type="nucleotide sequence ID" value="NZ_SNYC01000006.1"/>
</dbReference>
<dbReference type="GO" id="GO:0005524">
    <property type="term" value="F:ATP binding"/>
    <property type="evidence" value="ECO:0007669"/>
    <property type="project" value="UniProtKB-KW"/>
</dbReference>
<dbReference type="InterPro" id="IPR027417">
    <property type="entry name" value="P-loop_NTPase"/>
</dbReference>
<dbReference type="Gene3D" id="3.40.50.2300">
    <property type="match status" value="1"/>
</dbReference>
<sequence>MNEKILIVEDEFIEAHDLQLVLEKAGYRITGIARSVDIALKMIREEKPDFVMLDIFLKGDQTGIDLARYLSKVNIPFVYLSANSSADVLSAAKATHPYGFLVKPFREKDVLVTLEVARYHHEYTTESDLSKSIHFQNQLDTMLEACSSFDERLIQTGKALQNYIPFEYLSVGVLQGENYRFDDRGILRIGFDEYQYIGPMEMQHITKKNVAQLSALSAQTEYKDSTAYFQEPAFVKLCRFPNLHSLIAEQFQVHSLLYLPLAFGDGSTFYFNFYSSKGDGYGSQHIRISNQIKASLTIAVERILLLESANSSKNTPNQLSQLDTEIIQPAPFEGMVGSSHQLLKVFDQISQVASTNTSVLLMGESGTGKERVASCIHYLSERRNKPFIKVNCARLPGDLMESELFGHEKGAFTGAVTKRTGKFELANNGTILLDEVGEMNIDIQVKLLRVLQEQEIEPIGGSVPVKIDVRIIAATNKSLEKEISEGKFRLDLYYRLFVFPIHLPALRDRKEDIPALVAYFTEIYNKKLGKSIRPFSDKILQKLKLYSWPGNIRELEHLIERTFLMTKGDDVEEIALPLATDGYSAKQQQDKIKTILENERDHILTVLRKCNGKVWGEGGAAELLNIPPSTLNSKIRKLGINKFNFS</sequence>
<dbReference type="OrthoDB" id="9767722at2"/>
<dbReference type="PANTHER" id="PTHR32071:SF57">
    <property type="entry name" value="C4-DICARBOXYLATE TRANSPORT TRANSCRIPTIONAL REGULATORY PROTEIN DCTD"/>
    <property type="match status" value="1"/>
</dbReference>
<dbReference type="GO" id="GO:0000160">
    <property type="term" value="P:phosphorelay signal transduction system"/>
    <property type="evidence" value="ECO:0007669"/>
    <property type="project" value="InterPro"/>
</dbReference>
<dbReference type="PROSITE" id="PS00675">
    <property type="entry name" value="SIGMA54_INTERACT_1"/>
    <property type="match status" value="1"/>
</dbReference>
<organism evidence="9 10">
    <name type="scientific">Pedobacter metabolipauper</name>
    <dbReference type="NCBI Taxonomy" id="425513"/>
    <lineage>
        <taxon>Bacteria</taxon>
        <taxon>Pseudomonadati</taxon>
        <taxon>Bacteroidota</taxon>
        <taxon>Sphingobacteriia</taxon>
        <taxon>Sphingobacteriales</taxon>
        <taxon>Sphingobacteriaceae</taxon>
        <taxon>Pedobacter</taxon>
    </lineage>
</organism>
<keyword evidence="1" id="KW-0547">Nucleotide-binding</keyword>
<keyword evidence="3" id="KW-0805">Transcription regulation</keyword>
<evidence type="ECO:0000313" key="10">
    <source>
        <dbReference type="Proteomes" id="UP000295620"/>
    </source>
</evidence>
<dbReference type="SUPFAM" id="SSF46689">
    <property type="entry name" value="Homeodomain-like"/>
    <property type="match status" value="1"/>
</dbReference>
<dbReference type="InterPro" id="IPR025943">
    <property type="entry name" value="Sigma_54_int_dom_ATP-bd_2"/>
</dbReference>
<evidence type="ECO:0000259" key="8">
    <source>
        <dbReference type="PROSITE" id="PS50110"/>
    </source>
</evidence>
<proteinExistence type="predicted"/>
<evidence type="ECO:0000256" key="2">
    <source>
        <dbReference type="ARBA" id="ARBA00022840"/>
    </source>
</evidence>
<evidence type="ECO:0000259" key="7">
    <source>
        <dbReference type="PROSITE" id="PS50045"/>
    </source>
</evidence>
<dbReference type="Pfam" id="PF25601">
    <property type="entry name" value="AAA_lid_14"/>
    <property type="match status" value="1"/>
</dbReference>
<dbReference type="InterPro" id="IPR058031">
    <property type="entry name" value="AAA_lid_NorR"/>
</dbReference>
<protein>
    <submittedName>
        <fullName evidence="9">Transcriptional regulator with GAF, ATPase, and Fis domain</fullName>
    </submittedName>
</protein>
<dbReference type="InterPro" id="IPR009057">
    <property type="entry name" value="Homeodomain-like_sf"/>
</dbReference>
<dbReference type="InterPro" id="IPR025944">
    <property type="entry name" value="Sigma_54_int_dom_CS"/>
</dbReference>
<dbReference type="FunFam" id="3.40.50.300:FF:000006">
    <property type="entry name" value="DNA-binding transcriptional regulator NtrC"/>
    <property type="match status" value="1"/>
</dbReference>
<name>A0A4R6STH0_9SPHI</name>
<evidence type="ECO:0000256" key="5">
    <source>
        <dbReference type="ARBA" id="ARBA00023163"/>
    </source>
</evidence>
<dbReference type="Gene3D" id="3.40.50.300">
    <property type="entry name" value="P-loop containing nucleotide triphosphate hydrolases"/>
    <property type="match status" value="1"/>
</dbReference>
<dbReference type="InterPro" id="IPR002078">
    <property type="entry name" value="Sigma_54_int"/>
</dbReference>
<dbReference type="Pfam" id="PF00158">
    <property type="entry name" value="Sigma54_activat"/>
    <property type="match status" value="1"/>
</dbReference>
<comment type="caution">
    <text evidence="9">The sequence shown here is derived from an EMBL/GenBank/DDBJ whole genome shotgun (WGS) entry which is preliminary data.</text>
</comment>
<dbReference type="GO" id="GO:0003677">
    <property type="term" value="F:DNA binding"/>
    <property type="evidence" value="ECO:0007669"/>
    <property type="project" value="UniProtKB-KW"/>
</dbReference>
<keyword evidence="5" id="KW-0804">Transcription</keyword>
<dbReference type="Pfam" id="PF00072">
    <property type="entry name" value="Response_reg"/>
    <property type="match status" value="1"/>
</dbReference>
<dbReference type="SMART" id="SM00382">
    <property type="entry name" value="AAA"/>
    <property type="match status" value="1"/>
</dbReference>
<feature type="domain" description="Sigma-54 factor interaction" evidence="7">
    <location>
        <begin position="335"/>
        <end position="564"/>
    </location>
</feature>
<feature type="domain" description="Response regulatory" evidence="8">
    <location>
        <begin position="4"/>
        <end position="118"/>
    </location>
</feature>
<dbReference type="CDD" id="cd00009">
    <property type="entry name" value="AAA"/>
    <property type="match status" value="1"/>
</dbReference>
<dbReference type="PANTHER" id="PTHR32071">
    <property type="entry name" value="TRANSCRIPTIONAL REGULATORY PROTEIN"/>
    <property type="match status" value="1"/>
</dbReference>
<dbReference type="PROSITE" id="PS00676">
    <property type="entry name" value="SIGMA54_INTERACT_2"/>
    <property type="match status" value="1"/>
</dbReference>
<dbReference type="EMBL" id="SNYC01000006">
    <property type="protein sequence ID" value="TDQ07344.1"/>
    <property type="molecule type" value="Genomic_DNA"/>
</dbReference>
<dbReference type="PROSITE" id="PS50110">
    <property type="entry name" value="RESPONSE_REGULATORY"/>
    <property type="match status" value="1"/>
</dbReference>
<keyword evidence="10" id="KW-1185">Reference proteome</keyword>
<keyword evidence="4" id="KW-0238">DNA-binding</keyword>
<dbReference type="InterPro" id="IPR001789">
    <property type="entry name" value="Sig_transdc_resp-reg_receiver"/>
</dbReference>
<dbReference type="Proteomes" id="UP000295620">
    <property type="component" value="Unassembled WGS sequence"/>
</dbReference>
<reference evidence="9 10" key="1">
    <citation type="submission" date="2019-03" db="EMBL/GenBank/DDBJ databases">
        <title>Genomic Encyclopedia of Archaeal and Bacterial Type Strains, Phase II (KMG-II): from individual species to whole genera.</title>
        <authorList>
            <person name="Goeker M."/>
        </authorList>
    </citation>
    <scope>NUCLEOTIDE SEQUENCE [LARGE SCALE GENOMIC DNA]</scope>
    <source>
        <strain evidence="9 10">DSM 19035</strain>
    </source>
</reference>
<dbReference type="PROSITE" id="PS00688">
    <property type="entry name" value="SIGMA54_INTERACT_3"/>
    <property type="match status" value="1"/>
</dbReference>
<dbReference type="AlphaFoldDB" id="A0A4R6STH0"/>
<accession>A0A4R6STH0</accession>
<dbReference type="Gene3D" id="1.10.10.60">
    <property type="entry name" value="Homeodomain-like"/>
    <property type="match status" value="1"/>
</dbReference>
<dbReference type="InterPro" id="IPR025662">
    <property type="entry name" value="Sigma_54_int_dom_ATP-bd_1"/>
</dbReference>
<dbReference type="InterPro" id="IPR011006">
    <property type="entry name" value="CheY-like_superfamily"/>
</dbReference>
<feature type="modified residue" description="4-aspartylphosphate" evidence="6">
    <location>
        <position position="54"/>
    </location>
</feature>
<keyword evidence="6" id="KW-0597">Phosphoprotein</keyword>
<dbReference type="SUPFAM" id="SSF52172">
    <property type="entry name" value="CheY-like"/>
    <property type="match status" value="1"/>
</dbReference>
<evidence type="ECO:0000313" key="9">
    <source>
        <dbReference type="EMBL" id="TDQ07344.1"/>
    </source>
</evidence>
<gene>
    <name evidence="9" type="ORF">ATK78_3465</name>
</gene>
<keyword evidence="2" id="KW-0067">ATP-binding</keyword>
<dbReference type="Gene3D" id="1.10.8.60">
    <property type="match status" value="1"/>
</dbReference>
<evidence type="ECO:0000256" key="4">
    <source>
        <dbReference type="ARBA" id="ARBA00023125"/>
    </source>
</evidence>
<dbReference type="CDD" id="cd17534">
    <property type="entry name" value="REC_DC-like"/>
    <property type="match status" value="1"/>
</dbReference>
<dbReference type="InterPro" id="IPR003593">
    <property type="entry name" value="AAA+_ATPase"/>
</dbReference>
<evidence type="ECO:0000256" key="3">
    <source>
        <dbReference type="ARBA" id="ARBA00023015"/>
    </source>
</evidence>
<evidence type="ECO:0000256" key="1">
    <source>
        <dbReference type="ARBA" id="ARBA00022741"/>
    </source>
</evidence>
<evidence type="ECO:0000256" key="6">
    <source>
        <dbReference type="PROSITE-ProRule" id="PRU00169"/>
    </source>
</evidence>
<dbReference type="GO" id="GO:0006355">
    <property type="term" value="P:regulation of DNA-templated transcription"/>
    <property type="evidence" value="ECO:0007669"/>
    <property type="project" value="InterPro"/>
</dbReference>
<dbReference type="SUPFAM" id="SSF52540">
    <property type="entry name" value="P-loop containing nucleoside triphosphate hydrolases"/>
    <property type="match status" value="1"/>
</dbReference>
<dbReference type="PROSITE" id="PS50045">
    <property type="entry name" value="SIGMA54_INTERACT_4"/>
    <property type="match status" value="1"/>
</dbReference>
<dbReference type="SMART" id="SM00448">
    <property type="entry name" value="REC"/>
    <property type="match status" value="1"/>
</dbReference>